<protein>
    <recommendedName>
        <fullName evidence="4">Lipoprotein</fullName>
    </recommendedName>
</protein>
<proteinExistence type="predicted"/>
<evidence type="ECO:0000313" key="3">
    <source>
        <dbReference type="Proteomes" id="UP000470384"/>
    </source>
</evidence>
<evidence type="ECO:0000256" key="1">
    <source>
        <dbReference type="SAM" id="SignalP"/>
    </source>
</evidence>
<accession>A0A845QGA8</accession>
<sequence>MTPLRSLLTATALLLATASCGSWDSWSDEAENPVDTTALEIARPGLAVAPIIGVPIDASARLTDRITNAAASRGVPMATDNRAAGFDYVLEGTASARQTDQGTVLAFAWDLTDADGIRRHRFIDTQLVPTRSPDVAWSAAGEASLTQVASAVANELAGFYAQQAALTGASPITTAALPDAAAATPTPPAPVELTAPVTLHLRSVAGEPRSAPAVLAPALRRAFLDKGANLVAAPEPGVLLVTGSMVVRPSSAGGDMVTLQWDITRSGGAPVGSVMQERLFGPGELETGWAAAGPEAAADAVRAVYALVSPTHDTSGRDTRATAAALKELRGFTSPDTN</sequence>
<name>A0A845QGA8_9HYPH</name>
<dbReference type="Proteomes" id="UP000470384">
    <property type="component" value="Unassembled WGS sequence"/>
</dbReference>
<dbReference type="RefSeq" id="WP_027844728.1">
    <property type="nucleotide sequence ID" value="NZ_BMHN01000001.1"/>
</dbReference>
<gene>
    <name evidence="2" type="ORF">GTQ45_14960</name>
</gene>
<dbReference type="AlphaFoldDB" id="A0A845QGA8"/>
<organism evidence="2 3">
    <name type="scientific">Pyruvatibacter mobilis</name>
    <dbReference type="NCBI Taxonomy" id="1712261"/>
    <lineage>
        <taxon>Bacteria</taxon>
        <taxon>Pseudomonadati</taxon>
        <taxon>Pseudomonadota</taxon>
        <taxon>Alphaproteobacteria</taxon>
        <taxon>Hyphomicrobiales</taxon>
        <taxon>Parvibaculaceae</taxon>
        <taxon>Pyruvatibacter</taxon>
    </lineage>
</organism>
<keyword evidence="1" id="KW-0732">Signal</keyword>
<keyword evidence="3" id="KW-1185">Reference proteome</keyword>
<dbReference type="EMBL" id="WXYQ01000013">
    <property type="protein sequence ID" value="NBG97036.1"/>
    <property type="molecule type" value="Genomic_DNA"/>
</dbReference>
<dbReference type="PROSITE" id="PS51257">
    <property type="entry name" value="PROKAR_LIPOPROTEIN"/>
    <property type="match status" value="1"/>
</dbReference>
<dbReference type="OrthoDB" id="7374881at2"/>
<comment type="caution">
    <text evidence="2">The sequence shown here is derived from an EMBL/GenBank/DDBJ whole genome shotgun (WGS) entry which is preliminary data.</text>
</comment>
<evidence type="ECO:0008006" key="4">
    <source>
        <dbReference type="Google" id="ProtNLM"/>
    </source>
</evidence>
<evidence type="ECO:0000313" key="2">
    <source>
        <dbReference type="EMBL" id="NBG97036.1"/>
    </source>
</evidence>
<feature type="signal peptide" evidence="1">
    <location>
        <begin position="1"/>
        <end position="21"/>
    </location>
</feature>
<reference evidence="2 3" key="1">
    <citation type="journal article" date="2016" name="Int. J. Syst. Evol. Microbiol.">
        <title>Pyruvatibacter mobilis gen. nov., sp. nov., a marine bacterium from the culture broth of Picochlorum sp. 122.</title>
        <authorList>
            <person name="Wang G."/>
            <person name="Tang M."/>
            <person name="Wu H."/>
            <person name="Dai S."/>
            <person name="Li T."/>
            <person name="Chen C."/>
            <person name="He H."/>
            <person name="Fan J."/>
            <person name="Xiang W."/>
            <person name="Li X."/>
        </authorList>
    </citation>
    <scope>NUCLEOTIDE SEQUENCE [LARGE SCALE GENOMIC DNA]</scope>
    <source>
        <strain evidence="2 3">GYP-11</strain>
    </source>
</reference>
<dbReference type="GeneID" id="300653917"/>
<feature type="chain" id="PRO_5032336105" description="Lipoprotein" evidence="1">
    <location>
        <begin position="22"/>
        <end position="338"/>
    </location>
</feature>